<dbReference type="EMBL" id="ML770009">
    <property type="protein sequence ID" value="KAE9385253.1"/>
    <property type="molecule type" value="Genomic_DNA"/>
</dbReference>
<name>A0A6A4GIR7_9AGAR</name>
<proteinExistence type="predicted"/>
<dbReference type="AlphaFoldDB" id="A0A6A4GIR7"/>
<dbReference type="Proteomes" id="UP000799118">
    <property type="component" value="Unassembled WGS sequence"/>
</dbReference>
<sequence>MKTRVDACHVETLGLGIDGVRRLWTSFSTSEPSCGVASYFRFTSQLRPSIFSLSSPFHRNPPSFGASLKTTVAAIELPSFTVASFPIAPNGAHDYFLQQQDLNINIPSRLSDFADSPGHIKSFRHLPLLRRQSTRSVQSTCEQ</sequence>
<gene>
    <name evidence="1" type="ORF">BT96DRAFT_1007218</name>
</gene>
<keyword evidence="2" id="KW-1185">Reference proteome</keyword>
<accession>A0A6A4GIR7</accession>
<protein>
    <submittedName>
        <fullName evidence="1">Uncharacterized protein</fullName>
    </submittedName>
</protein>
<reference evidence="1" key="1">
    <citation type="journal article" date="2019" name="Environ. Microbiol.">
        <title>Fungal ecological strategies reflected in gene transcription - a case study of two litter decomposers.</title>
        <authorList>
            <person name="Barbi F."/>
            <person name="Kohler A."/>
            <person name="Barry K."/>
            <person name="Baskaran P."/>
            <person name="Daum C."/>
            <person name="Fauchery L."/>
            <person name="Ihrmark K."/>
            <person name="Kuo A."/>
            <person name="LaButti K."/>
            <person name="Lipzen A."/>
            <person name="Morin E."/>
            <person name="Grigoriev I.V."/>
            <person name="Henrissat B."/>
            <person name="Lindahl B."/>
            <person name="Martin F."/>
        </authorList>
    </citation>
    <scope>NUCLEOTIDE SEQUENCE</scope>
    <source>
        <strain evidence="1">JB14</strain>
    </source>
</reference>
<organism evidence="1 2">
    <name type="scientific">Gymnopus androsaceus JB14</name>
    <dbReference type="NCBI Taxonomy" id="1447944"/>
    <lineage>
        <taxon>Eukaryota</taxon>
        <taxon>Fungi</taxon>
        <taxon>Dikarya</taxon>
        <taxon>Basidiomycota</taxon>
        <taxon>Agaricomycotina</taxon>
        <taxon>Agaricomycetes</taxon>
        <taxon>Agaricomycetidae</taxon>
        <taxon>Agaricales</taxon>
        <taxon>Marasmiineae</taxon>
        <taxon>Omphalotaceae</taxon>
        <taxon>Gymnopus</taxon>
    </lineage>
</organism>
<evidence type="ECO:0000313" key="1">
    <source>
        <dbReference type="EMBL" id="KAE9385253.1"/>
    </source>
</evidence>
<evidence type="ECO:0000313" key="2">
    <source>
        <dbReference type="Proteomes" id="UP000799118"/>
    </source>
</evidence>